<name>A0A7W8CYG4_9FIRM</name>
<feature type="domain" description="DUF2207" evidence="3">
    <location>
        <begin position="43"/>
        <end position="223"/>
    </location>
</feature>
<feature type="signal peptide" evidence="2">
    <location>
        <begin position="1"/>
        <end position="28"/>
    </location>
</feature>
<feature type="transmembrane region" description="Helical" evidence="1">
    <location>
        <begin position="418"/>
        <end position="439"/>
    </location>
</feature>
<gene>
    <name evidence="5" type="ORF">HNQ47_000738</name>
</gene>
<comment type="caution">
    <text evidence="5">The sequence shown here is derived from an EMBL/GenBank/DDBJ whole genome shotgun (WGS) entry which is preliminary data.</text>
</comment>
<feature type="transmembrane region" description="Helical" evidence="1">
    <location>
        <begin position="242"/>
        <end position="259"/>
    </location>
</feature>
<organism evidence="5 6">
    <name type="scientific">Catenisphaera adipataccumulans</name>
    <dbReference type="NCBI Taxonomy" id="700500"/>
    <lineage>
        <taxon>Bacteria</taxon>
        <taxon>Bacillati</taxon>
        <taxon>Bacillota</taxon>
        <taxon>Erysipelotrichia</taxon>
        <taxon>Erysipelotrichales</taxon>
        <taxon>Erysipelotrichaceae</taxon>
        <taxon>Catenisphaera</taxon>
    </lineage>
</organism>
<dbReference type="RefSeq" id="WP_183327611.1">
    <property type="nucleotide sequence ID" value="NZ_JACHHK010000002.1"/>
</dbReference>
<proteinExistence type="predicted"/>
<dbReference type="Proteomes" id="UP000539953">
    <property type="component" value="Unassembled WGS sequence"/>
</dbReference>
<dbReference type="Pfam" id="PF09972">
    <property type="entry name" value="DUF2207"/>
    <property type="match status" value="1"/>
</dbReference>
<evidence type="ECO:0000256" key="2">
    <source>
        <dbReference type="SAM" id="SignalP"/>
    </source>
</evidence>
<evidence type="ECO:0000313" key="5">
    <source>
        <dbReference type="EMBL" id="MBB5182719.1"/>
    </source>
</evidence>
<evidence type="ECO:0000256" key="1">
    <source>
        <dbReference type="SAM" id="Phobius"/>
    </source>
</evidence>
<reference evidence="5 6" key="1">
    <citation type="submission" date="2020-08" db="EMBL/GenBank/DDBJ databases">
        <title>Genomic Encyclopedia of Type Strains, Phase IV (KMG-IV): sequencing the most valuable type-strain genomes for metagenomic binning, comparative biology and taxonomic classification.</title>
        <authorList>
            <person name="Goeker M."/>
        </authorList>
    </citation>
    <scope>NUCLEOTIDE SEQUENCE [LARGE SCALE GENOMIC DNA]</scope>
    <source>
        <strain evidence="5 6">DSM 25799</strain>
    </source>
</reference>
<feature type="transmembrane region" description="Helical" evidence="1">
    <location>
        <begin position="479"/>
        <end position="501"/>
    </location>
</feature>
<evidence type="ECO:0000313" key="6">
    <source>
        <dbReference type="Proteomes" id="UP000539953"/>
    </source>
</evidence>
<evidence type="ECO:0000259" key="3">
    <source>
        <dbReference type="Pfam" id="PF09972"/>
    </source>
</evidence>
<feature type="transmembrane region" description="Helical" evidence="1">
    <location>
        <begin position="391"/>
        <end position="412"/>
    </location>
</feature>
<dbReference type="AlphaFoldDB" id="A0A7W8CYG4"/>
<keyword evidence="1" id="KW-0472">Membrane</keyword>
<accession>A0A7W8CYG4</accession>
<dbReference type="Pfam" id="PF20990">
    <property type="entry name" value="DUF2207_C"/>
    <property type="match status" value="2"/>
</dbReference>
<feature type="domain" description="Predicted membrane protein YciQ-like C-terminal" evidence="4">
    <location>
        <begin position="446"/>
        <end position="558"/>
    </location>
</feature>
<protein>
    <submittedName>
        <fullName evidence="5">Putative membrane protein</fullName>
    </submittedName>
</protein>
<feature type="domain" description="Predicted membrane protein YciQ-like C-terminal" evidence="4">
    <location>
        <begin position="272"/>
        <end position="443"/>
    </location>
</feature>
<keyword evidence="1" id="KW-1133">Transmembrane helix</keyword>
<dbReference type="EMBL" id="JACHHK010000002">
    <property type="protein sequence ID" value="MBB5182719.1"/>
    <property type="molecule type" value="Genomic_DNA"/>
</dbReference>
<keyword evidence="1" id="KW-0812">Transmembrane</keyword>
<dbReference type="InterPro" id="IPR048389">
    <property type="entry name" value="YciQ-like_C"/>
</dbReference>
<keyword evidence="2" id="KW-0732">Signal</keyword>
<sequence>MTRIRQFLRFSAAIFLAFLFCFFAPLQAGGQIYADESANYTTESFTIHTTVAKNHTMHVKETIVVDFGSHAHHGIYRYIPYSEKQYIVTNENAGDDPLNTSTESEYGSGYKVLRIGDEDKTVTGEHTYHISYDLVCYKDDSKINDYLSYDLFPTDWETSVGTVTSTLTLPKSMDWDDLEFYSGSYGAEDPISDYFTQTIDKENKTIILMGDNVPSGVGATVKADLPEGYWVDPPSRASSIKYLWMAITIIPAVAAVLWFKYGRDPQIVETVEFEPPEGMTPCEIGYIIDGSAENKDVLSMIMYYADRGYLSIEEKEEDHLVLIKKTEADPKDPKFSRYFYKHLFNSKKTKDLSNLPDSFGKIVENTKEKVKEQFAGDDQIYNKQANFCRGLTYVLFALMILIVSFVTGYYSYTTFLCIFLPIIVLLPSIFGLVMVNMTFDRRKSMTKAKIGIIRTIGIVLLVIGGGIFGSFIFAWVSAAAAIGCVAAYVIMVLCSVFMRSLTKHGAELMGKILGFRRFIETAEYDRLKALSDQDPEYFFHIMPYAYVMGMDKTWAKKFEEIQIGKPDWYDGYDSGMVYSSIWYSSLFHTYTHQMNSALIQSGGDTTGGGGFSGGGFSGGGFGGGGGGAW</sequence>
<evidence type="ECO:0000259" key="4">
    <source>
        <dbReference type="Pfam" id="PF20990"/>
    </source>
</evidence>
<dbReference type="InterPro" id="IPR018702">
    <property type="entry name" value="DUF2207"/>
</dbReference>
<keyword evidence="6" id="KW-1185">Reference proteome</keyword>
<feature type="chain" id="PRO_5039721533" evidence="2">
    <location>
        <begin position="29"/>
        <end position="629"/>
    </location>
</feature>
<feature type="transmembrane region" description="Helical" evidence="1">
    <location>
        <begin position="451"/>
        <end position="473"/>
    </location>
</feature>